<dbReference type="EMBL" id="LR798294">
    <property type="protein sequence ID" value="CAB5221986.1"/>
    <property type="molecule type" value="Genomic_DNA"/>
</dbReference>
<reference evidence="1" key="1">
    <citation type="submission" date="2020-05" db="EMBL/GenBank/DDBJ databases">
        <authorList>
            <person name="Chiriac C."/>
            <person name="Salcher M."/>
            <person name="Ghai R."/>
            <person name="Kavagutti S V."/>
        </authorList>
    </citation>
    <scope>NUCLEOTIDE SEQUENCE</scope>
</reference>
<accession>A0A6J7WVH6</accession>
<protein>
    <submittedName>
        <fullName evidence="1">Uncharacterized protein</fullName>
    </submittedName>
</protein>
<name>A0A6J7WVH6_9CAUD</name>
<organism evidence="1">
    <name type="scientific">uncultured Caudovirales phage</name>
    <dbReference type="NCBI Taxonomy" id="2100421"/>
    <lineage>
        <taxon>Viruses</taxon>
        <taxon>Duplodnaviria</taxon>
        <taxon>Heunggongvirae</taxon>
        <taxon>Uroviricota</taxon>
        <taxon>Caudoviricetes</taxon>
        <taxon>Peduoviridae</taxon>
        <taxon>Maltschvirus</taxon>
        <taxon>Maltschvirus maltsch</taxon>
    </lineage>
</organism>
<gene>
    <name evidence="1" type="ORF">UFOVP242_200</name>
</gene>
<proteinExistence type="predicted"/>
<evidence type="ECO:0000313" key="1">
    <source>
        <dbReference type="EMBL" id="CAB5221986.1"/>
    </source>
</evidence>
<sequence length="61" mass="7010">MPDFEALPTGTQKELLLSRDLFMAIEQLTKQYGEGIIPHQLSISYNTLKEHYDSSHKRSDS</sequence>